<proteinExistence type="predicted"/>
<evidence type="ECO:0008006" key="4">
    <source>
        <dbReference type="Google" id="ProtNLM"/>
    </source>
</evidence>
<sequence>MKKKPIHQHSNKYIVFFIFLSIFFIIFIPFFWSLGYAYKLYGEHVWPGVALYAHISLIFLFFIFYLKIKKIKSSDPLFFYFFFIFLLLLFIYDLSYLSFSNDSYSLIAFNESFISKIYIIAYFIIGFYIFTKSLNSYLLYIMLALYLGVFLFEYNDGATIPVSLYSIYGDFSENIINYQLVSFSVVILSILILNSDLRYKYLFFFICVFMVFSSGGRSEFFGLVISFLFCLIYINIVSIVRNLKLKKSSVYLITISIIAPVVFFSFIQEPKKLSFNNRNFEIFSLKKSSSWNERAIIKDININNIAENPVLGAYGSHLKLGKGNYIHDIYSAWQQYGIFGFLGFILIISYPLIRLLFLYYKTQKKYILLPLGCSLYCFILLMYSKPIYWPVLGFSAGVYMFIAFKLNILNKDNI</sequence>
<evidence type="ECO:0000313" key="2">
    <source>
        <dbReference type="EMBL" id="PHM26218.1"/>
    </source>
</evidence>
<dbReference type="InterPro" id="IPR051533">
    <property type="entry name" value="WaaL-like"/>
</dbReference>
<dbReference type="EMBL" id="NIBS01000015">
    <property type="protein sequence ID" value="PHM26218.1"/>
    <property type="molecule type" value="Genomic_DNA"/>
</dbReference>
<feature type="transmembrane region" description="Helical" evidence="1">
    <location>
        <begin position="77"/>
        <end position="98"/>
    </location>
</feature>
<feature type="transmembrane region" description="Helical" evidence="1">
    <location>
        <begin position="113"/>
        <end position="130"/>
    </location>
</feature>
<feature type="transmembrane region" description="Helical" evidence="1">
    <location>
        <begin position="175"/>
        <end position="194"/>
    </location>
</feature>
<comment type="caution">
    <text evidence="2">The sequence shown here is derived from an EMBL/GenBank/DDBJ whole genome shotgun (WGS) entry which is preliminary data.</text>
</comment>
<evidence type="ECO:0000313" key="3">
    <source>
        <dbReference type="Proteomes" id="UP000225833"/>
    </source>
</evidence>
<dbReference type="PANTHER" id="PTHR37422">
    <property type="entry name" value="TEICHURONIC ACID BIOSYNTHESIS PROTEIN TUAE"/>
    <property type="match status" value="1"/>
</dbReference>
<feature type="transmembrane region" description="Helical" evidence="1">
    <location>
        <begin position="389"/>
        <end position="408"/>
    </location>
</feature>
<feature type="transmembrane region" description="Helical" evidence="1">
    <location>
        <begin position="201"/>
        <end position="217"/>
    </location>
</feature>
<protein>
    <recommendedName>
        <fullName evidence="4">O-antigen polymerase</fullName>
    </recommendedName>
</protein>
<feature type="transmembrane region" description="Helical" evidence="1">
    <location>
        <begin position="366"/>
        <end position="383"/>
    </location>
</feature>
<dbReference type="Proteomes" id="UP000225833">
    <property type="component" value="Unassembled WGS sequence"/>
</dbReference>
<feature type="transmembrane region" description="Helical" evidence="1">
    <location>
        <begin position="44"/>
        <end position="65"/>
    </location>
</feature>
<keyword evidence="1" id="KW-0812">Transmembrane</keyword>
<keyword evidence="1" id="KW-0472">Membrane</keyword>
<dbReference type="AlphaFoldDB" id="A0A2D0IWR9"/>
<accession>A0A2D0IWR9</accession>
<feature type="transmembrane region" description="Helical" evidence="1">
    <location>
        <begin position="338"/>
        <end position="359"/>
    </location>
</feature>
<reference evidence="2 3" key="1">
    <citation type="journal article" date="2017" name="Nat. Microbiol.">
        <title>Natural product diversity associated with the nematode symbionts Photorhabdus and Xenorhabdus.</title>
        <authorList>
            <person name="Tobias N.J."/>
            <person name="Wolff H."/>
            <person name="Djahanschiri B."/>
            <person name="Grundmann F."/>
            <person name="Kronenwerth M."/>
            <person name="Shi Y.M."/>
            <person name="Simonyi S."/>
            <person name="Grun P."/>
            <person name="Shapiro-Ilan D."/>
            <person name="Pidot S.J."/>
            <person name="Stinear T.P."/>
            <person name="Ebersberger I."/>
            <person name="Bode H.B."/>
        </authorList>
    </citation>
    <scope>NUCLEOTIDE SEQUENCE [LARGE SCALE GENOMIC DNA]</scope>
    <source>
        <strain evidence="2 3">DSM 16342</strain>
    </source>
</reference>
<organism evidence="2 3">
    <name type="scientific">Xenorhabdus budapestensis</name>
    <dbReference type="NCBI Taxonomy" id="290110"/>
    <lineage>
        <taxon>Bacteria</taxon>
        <taxon>Pseudomonadati</taxon>
        <taxon>Pseudomonadota</taxon>
        <taxon>Gammaproteobacteria</taxon>
        <taxon>Enterobacterales</taxon>
        <taxon>Morganellaceae</taxon>
        <taxon>Xenorhabdus</taxon>
    </lineage>
</organism>
<feature type="transmembrane region" description="Helical" evidence="1">
    <location>
        <begin position="12"/>
        <end position="32"/>
    </location>
</feature>
<dbReference type="OrthoDB" id="7033387at2"/>
<feature type="transmembrane region" description="Helical" evidence="1">
    <location>
        <begin position="250"/>
        <end position="267"/>
    </location>
</feature>
<name>A0A2D0IWR9_XENBU</name>
<feature type="transmembrane region" description="Helical" evidence="1">
    <location>
        <begin position="223"/>
        <end position="243"/>
    </location>
</feature>
<feature type="transmembrane region" description="Helical" evidence="1">
    <location>
        <begin position="137"/>
        <end position="155"/>
    </location>
</feature>
<keyword evidence="1" id="KW-1133">Transmembrane helix</keyword>
<dbReference type="PANTHER" id="PTHR37422:SF13">
    <property type="entry name" value="LIPOPOLYSACCHARIDE BIOSYNTHESIS PROTEIN PA4999-RELATED"/>
    <property type="match status" value="1"/>
</dbReference>
<gene>
    <name evidence="2" type="ORF">Xbud_02686</name>
</gene>
<dbReference type="RefSeq" id="WP_145956637.1">
    <property type="nucleotide sequence ID" value="NZ_CAWNNJ010000057.1"/>
</dbReference>
<evidence type="ECO:0000256" key="1">
    <source>
        <dbReference type="SAM" id="Phobius"/>
    </source>
</evidence>